<reference evidence="6 7" key="1">
    <citation type="journal article" date="2021" name="BMC Genomics">
        <title>Datura genome reveals duplications of psychoactive alkaloid biosynthetic genes and high mutation rate following tissue culture.</title>
        <authorList>
            <person name="Rajewski A."/>
            <person name="Carter-House D."/>
            <person name="Stajich J."/>
            <person name="Litt A."/>
        </authorList>
    </citation>
    <scope>NUCLEOTIDE SEQUENCE [LARGE SCALE GENOMIC DNA]</scope>
    <source>
        <strain evidence="6">AR-01</strain>
    </source>
</reference>
<dbReference type="NCBIfam" id="TIGR02189">
    <property type="entry name" value="GlrX-like_plant"/>
    <property type="match status" value="1"/>
</dbReference>
<dbReference type="Gene3D" id="3.40.30.10">
    <property type="entry name" value="Glutaredoxin"/>
    <property type="match status" value="1"/>
</dbReference>
<keyword evidence="7" id="KW-1185">Reference proteome</keyword>
<proteinExistence type="inferred from homology"/>
<evidence type="ECO:0000259" key="5">
    <source>
        <dbReference type="Pfam" id="PF00462"/>
    </source>
</evidence>
<dbReference type="SUPFAM" id="SSF52833">
    <property type="entry name" value="Thioredoxin-like"/>
    <property type="match status" value="1"/>
</dbReference>
<name>A0ABS8RZ50_DATST</name>
<evidence type="ECO:0000256" key="2">
    <source>
        <dbReference type="ARBA" id="ARBA00007568"/>
    </source>
</evidence>
<sequence>MERVSRMIAEKPVVIFSKSCCCMSYSIKSLFSDLGVNTAVYELDEMPRAGRDIEAALSTLGCNPTVPAVFIGGQMVGGESEVMTLHLQGALKPKLKTAGALWL</sequence>
<keyword evidence="3" id="KW-0963">Cytoplasm</keyword>
<evidence type="ECO:0000256" key="4">
    <source>
        <dbReference type="ARBA" id="ARBA00023284"/>
    </source>
</evidence>
<accession>A0ABS8RZ50</accession>
<evidence type="ECO:0000256" key="1">
    <source>
        <dbReference type="ARBA" id="ARBA00004496"/>
    </source>
</evidence>
<gene>
    <name evidence="6" type="primary">GRXS3_1</name>
    <name evidence="6" type="ORF">HAX54_008707</name>
</gene>
<dbReference type="Pfam" id="PF00462">
    <property type="entry name" value="Glutaredoxin"/>
    <property type="match status" value="1"/>
</dbReference>
<dbReference type="PROSITE" id="PS51354">
    <property type="entry name" value="GLUTAREDOXIN_2"/>
    <property type="match status" value="1"/>
</dbReference>
<dbReference type="PANTHER" id="PTHR10168">
    <property type="entry name" value="GLUTAREDOXIN"/>
    <property type="match status" value="1"/>
</dbReference>
<dbReference type="InterPro" id="IPR002109">
    <property type="entry name" value="Glutaredoxin"/>
</dbReference>
<dbReference type="InterPro" id="IPR011905">
    <property type="entry name" value="GlrX-like_pln_2"/>
</dbReference>
<feature type="domain" description="Glutaredoxin" evidence="5">
    <location>
        <begin position="13"/>
        <end position="76"/>
    </location>
</feature>
<dbReference type="EMBL" id="JACEIK010000146">
    <property type="protein sequence ID" value="MCD7450849.1"/>
    <property type="molecule type" value="Genomic_DNA"/>
</dbReference>
<comment type="caution">
    <text evidence="6">The sequence shown here is derived from an EMBL/GenBank/DDBJ whole genome shotgun (WGS) entry which is preliminary data.</text>
</comment>
<dbReference type="InterPro" id="IPR036249">
    <property type="entry name" value="Thioredoxin-like_sf"/>
</dbReference>
<dbReference type="PRINTS" id="PR00160">
    <property type="entry name" value="GLUTAREDOXIN"/>
</dbReference>
<protein>
    <submittedName>
        <fullName evidence="6">Monothiol glutaredoxin-S3</fullName>
    </submittedName>
</protein>
<organism evidence="6 7">
    <name type="scientific">Datura stramonium</name>
    <name type="common">Jimsonweed</name>
    <name type="synonym">Common thornapple</name>
    <dbReference type="NCBI Taxonomy" id="4076"/>
    <lineage>
        <taxon>Eukaryota</taxon>
        <taxon>Viridiplantae</taxon>
        <taxon>Streptophyta</taxon>
        <taxon>Embryophyta</taxon>
        <taxon>Tracheophyta</taxon>
        <taxon>Spermatophyta</taxon>
        <taxon>Magnoliopsida</taxon>
        <taxon>eudicotyledons</taxon>
        <taxon>Gunneridae</taxon>
        <taxon>Pentapetalae</taxon>
        <taxon>asterids</taxon>
        <taxon>lamiids</taxon>
        <taxon>Solanales</taxon>
        <taxon>Solanaceae</taxon>
        <taxon>Solanoideae</taxon>
        <taxon>Datureae</taxon>
        <taxon>Datura</taxon>
    </lineage>
</organism>
<dbReference type="InterPro" id="IPR014025">
    <property type="entry name" value="Glutaredoxin_subgr"/>
</dbReference>
<evidence type="ECO:0000256" key="3">
    <source>
        <dbReference type="ARBA" id="ARBA00022490"/>
    </source>
</evidence>
<evidence type="ECO:0000313" key="7">
    <source>
        <dbReference type="Proteomes" id="UP000823775"/>
    </source>
</evidence>
<comment type="subcellular location">
    <subcellularLocation>
        <location evidence="1">Cytoplasm</location>
    </subcellularLocation>
</comment>
<comment type="similarity">
    <text evidence="2">Belongs to the glutaredoxin family. CC-type subfamily.</text>
</comment>
<keyword evidence="4" id="KW-0676">Redox-active center</keyword>
<evidence type="ECO:0000313" key="6">
    <source>
        <dbReference type="EMBL" id="MCD7450849.1"/>
    </source>
</evidence>
<dbReference type="CDD" id="cd03419">
    <property type="entry name" value="GRX_GRXh_1_2_like"/>
    <property type="match status" value="1"/>
</dbReference>
<dbReference type="Proteomes" id="UP000823775">
    <property type="component" value="Unassembled WGS sequence"/>
</dbReference>